<comment type="caution">
    <text evidence="10">The sequence shown here is derived from an EMBL/GenBank/DDBJ whole genome shotgun (WGS) entry which is preliminary data.</text>
</comment>
<dbReference type="InterPro" id="IPR036396">
    <property type="entry name" value="Cyt_P450_sf"/>
</dbReference>
<evidence type="ECO:0000256" key="2">
    <source>
        <dbReference type="ARBA" id="ARBA00010617"/>
    </source>
</evidence>
<dbReference type="PRINTS" id="PR00385">
    <property type="entry name" value="P450"/>
</dbReference>
<dbReference type="GO" id="GO:0004497">
    <property type="term" value="F:monooxygenase activity"/>
    <property type="evidence" value="ECO:0007669"/>
    <property type="project" value="UniProtKB-KW"/>
</dbReference>
<reference evidence="10 11" key="1">
    <citation type="submission" date="2014-02" db="EMBL/GenBank/DDBJ databases">
        <title>The genome sequence of Colletotrichum fioriniae PJ7.</title>
        <authorList>
            <person name="Baroncelli R."/>
            <person name="Thon M.R."/>
        </authorList>
    </citation>
    <scope>NUCLEOTIDE SEQUENCE [LARGE SCALE GENOMIC DNA]</scope>
    <source>
        <strain evidence="10 11">PJ7</strain>
    </source>
</reference>
<evidence type="ECO:0000256" key="3">
    <source>
        <dbReference type="ARBA" id="ARBA00022617"/>
    </source>
</evidence>
<feature type="transmembrane region" description="Helical" evidence="9">
    <location>
        <begin position="12"/>
        <end position="31"/>
    </location>
</feature>
<gene>
    <name evidence="10" type="ORF">CFIO01_03412</name>
</gene>
<evidence type="ECO:0000256" key="6">
    <source>
        <dbReference type="ARBA" id="ARBA00023033"/>
    </source>
</evidence>
<dbReference type="EMBL" id="JARH01000413">
    <property type="protein sequence ID" value="EXF80904.1"/>
    <property type="molecule type" value="Genomic_DNA"/>
</dbReference>
<evidence type="ECO:0008006" key="12">
    <source>
        <dbReference type="Google" id="ProtNLM"/>
    </source>
</evidence>
<dbReference type="Gene3D" id="1.10.630.10">
    <property type="entry name" value="Cytochrome P450"/>
    <property type="match status" value="1"/>
</dbReference>
<comment type="cofactor">
    <cofactor evidence="1 7">
        <name>heme</name>
        <dbReference type="ChEBI" id="CHEBI:30413"/>
    </cofactor>
</comment>
<keyword evidence="11" id="KW-1185">Reference proteome</keyword>
<evidence type="ECO:0000256" key="7">
    <source>
        <dbReference type="PIRSR" id="PIRSR602403-1"/>
    </source>
</evidence>
<protein>
    <recommendedName>
        <fullName evidence="12">Cytochrome P450</fullName>
    </recommendedName>
</protein>
<dbReference type="OrthoDB" id="1470350at2759"/>
<keyword evidence="9" id="KW-0812">Transmembrane</keyword>
<evidence type="ECO:0000313" key="10">
    <source>
        <dbReference type="EMBL" id="EXF80904.1"/>
    </source>
</evidence>
<dbReference type="PRINTS" id="PR00465">
    <property type="entry name" value="EP450IV"/>
</dbReference>
<evidence type="ECO:0000256" key="8">
    <source>
        <dbReference type="RuleBase" id="RU000461"/>
    </source>
</evidence>
<dbReference type="AlphaFoldDB" id="A0A010RSA2"/>
<evidence type="ECO:0000313" key="11">
    <source>
        <dbReference type="Proteomes" id="UP000020467"/>
    </source>
</evidence>
<keyword evidence="8" id="KW-0560">Oxidoreductase</keyword>
<proteinExistence type="inferred from homology"/>
<dbReference type="PANTHER" id="PTHR24305">
    <property type="entry name" value="CYTOCHROME P450"/>
    <property type="match status" value="1"/>
</dbReference>
<dbReference type="HOGENOM" id="CLU_001570_14_2_1"/>
<dbReference type="Proteomes" id="UP000020467">
    <property type="component" value="Unassembled WGS sequence"/>
</dbReference>
<dbReference type="InterPro" id="IPR017972">
    <property type="entry name" value="Cyt_P450_CS"/>
</dbReference>
<sequence>MANLITFQIFSRYVGLFALVLTVPVLAFVLWRVAKYRHIPGPWPCRISHHYVAMFELIRQRPQAIAKWHRKYGPFVLIAPGEVSISDVTAMRDLYSSSKRNPKSDYFDHFIYHGERSIFAEKPYEEHKAKRGLSSAFYQATSIYKSEIQQPLRQKALGVRETLERHTKLEQIIDVFPVINHYAWDNITALVYGPRHCSHAVQGDYTDRDILARLKNTEMWNSLKFNLPFAHNMMEKAVSMYTGSSKFLSAERDLDVWAMQRLAYSLSDPKSSSDWSLIRLIQDLRLAGRDISDDYVACEVIDNLHAAQATVTVALTYVVYHLSRNPDWQAKVRAEIEALPREDDGLPVWQLLDKAPILEACIRESYRINPVSSGRAERVLAKGTRYGDVYIPPYTVASASTIALHLDPSVFPEPLEFNPRRWLDVKPEGLLRLERSFIPFGYGARLCLGKAFATLQVKMLISAVLLTFETALDDPSRIMEQWGTQDALPKGLNCKLRFRKRKDVS</sequence>
<dbReference type="InterPro" id="IPR050121">
    <property type="entry name" value="Cytochrome_P450_monoxygenase"/>
</dbReference>
<name>A0A010RSA2_9PEZI</name>
<dbReference type="STRING" id="1445577.A0A010RSA2"/>
<evidence type="ECO:0000256" key="9">
    <source>
        <dbReference type="SAM" id="Phobius"/>
    </source>
</evidence>
<keyword evidence="3 7" id="KW-0349">Heme</keyword>
<keyword evidence="6 8" id="KW-0503">Monooxygenase</keyword>
<dbReference type="SUPFAM" id="SSF48264">
    <property type="entry name" value="Cytochrome P450"/>
    <property type="match status" value="1"/>
</dbReference>
<evidence type="ECO:0000256" key="5">
    <source>
        <dbReference type="ARBA" id="ARBA00023004"/>
    </source>
</evidence>
<evidence type="ECO:0000256" key="4">
    <source>
        <dbReference type="ARBA" id="ARBA00022723"/>
    </source>
</evidence>
<comment type="similarity">
    <text evidence="2 8">Belongs to the cytochrome P450 family.</text>
</comment>
<dbReference type="InterPro" id="IPR002403">
    <property type="entry name" value="Cyt_P450_E_grp-IV"/>
</dbReference>
<organism evidence="10 11">
    <name type="scientific">Colletotrichum fioriniae PJ7</name>
    <dbReference type="NCBI Taxonomy" id="1445577"/>
    <lineage>
        <taxon>Eukaryota</taxon>
        <taxon>Fungi</taxon>
        <taxon>Dikarya</taxon>
        <taxon>Ascomycota</taxon>
        <taxon>Pezizomycotina</taxon>
        <taxon>Sordariomycetes</taxon>
        <taxon>Hypocreomycetidae</taxon>
        <taxon>Glomerellales</taxon>
        <taxon>Glomerellaceae</taxon>
        <taxon>Colletotrichum</taxon>
        <taxon>Colletotrichum acutatum species complex</taxon>
    </lineage>
</organism>
<keyword evidence="4 7" id="KW-0479">Metal-binding</keyword>
<dbReference type="GO" id="GO:0005506">
    <property type="term" value="F:iron ion binding"/>
    <property type="evidence" value="ECO:0007669"/>
    <property type="project" value="InterPro"/>
</dbReference>
<accession>A0A010RSA2</accession>
<dbReference type="KEGG" id="cfj:CFIO01_03412"/>
<dbReference type="InterPro" id="IPR001128">
    <property type="entry name" value="Cyt_P450"/>
</dbReference>
<feature type="binding site" description="axial binding residue" evidence="7">
    <location>
        <position position="447"/>
    </location>
    <ligand>
        <name>heme</name>
        <dbReference type="ChEBI" id="CHEBI:30413"/>
    </ligand>
    <ligandPart>
        <name>Fe</name>
        <dbReference type="ChEBI" id="CHEBI:18248"/>
    </ligandPart>
</feature>
<dbReference type="PANTHER" id="PTHR24305:SF218">
    <property type="entry name" value="P450, PUTATIVE (EUROFUNG)-RELATED"/>
    <property type="match status" value="1"/>
</dbReference>
<dbReference type="PROSITE" id="PS00086">
    <property type="entry name" value="CYTOCHROME_P450"/>
    <property type="match status" value="1"/>
</dbReference>
<dbReference type="Pfam" id="PF00067">
    <property type="entry name" value="p450"/>
    <property type="match status" value="1"/>
</dbReference>
<keyword evidence="5 7" id="KW-0408">Iron</keyword>
<keyword evidence="9" id="KW-0472">Membrane</keyword>
<dbReference type="GO" id="GO:0016705">
    <property type="term" value="F:oxidoreductase activity, acting on paired donors, with incorporation or reduction of molecular oxygen"/>
    <property type="evidence" value="ECO:0007669"/>
    <property type="project" value="InterPro"/>
</dbReference>
<dbReference type="GO" id="GO:0020037">
    <property type="term" value="F:heme binding"/>
    <property type="evidence" value="ECO:0007669"/>
    <property type="project" value="InterPro"/>
</dbReference>
<evidence type="ECO:0000256" key="1">
    <source>
        <dbReference type="ARBA" id="ARBA00001971"/>
    </source>
</evidence>
<keyword evidence="9" id="KW-1133">Transmembrane helix</keyword>
<dbReference type="eggNOG" id="KOG0159">
    <property type="taxonomic scope" value="Eukaryota"/>
</dbReference>